<evidence type="ECO:0000256" key="5">
    <source>
        <dbReference type="ARBA" id="ARBA00023157"/>
    </source>
</evidence>
<dbReference type="OrthoDB" id="9890208at2759"/>
<evidence type="ECO:0000313" key="6">
    <source>
        <dbReference type="EMBL" id="PIO34956.1"/>
    </source>
</evidence>
<dbReference type="Proteomes" id="UP000228934">
    <property type="component" value="Unassembled WGS sequence"/>
</dbReference>
<evidence type="ECO:0000256" key="4">
    <source>
        <dbReference type="ARBA" id="ARBA00022702"/>
    </source>
</evidence>
<dbReference type="PANTHER" id="PTHR36876:SF1">
    <property type="entry name" value="UROTENSIN-2B"/>
    <property type="match status" value="1"/>
</dbReference>
<dbReference type="PROSITE" id="PS00984">
    <property type="entry name" value="UROTENSIN_II"/>
    <property type="match status" value="1"/>
</dbReference>
<dbReference type="InterPro" id="IPR043255">
    <property type="entry name" value="U-IIB"/>
</dbReference>
<dbReference type="GO" id="GO:0005179">
    <property type="term" value="F:hormone activity"/>
    <property type="evidence" value="ECO:0007669"/>
    <property type="project" value="UniProtKB-KW"/>
</dbReference>
<dbReference type="EMBL" id="KV928714">
    <property type="protein sequence ID" value="PIO34956.1"/>
    <property type="molecule type" value="Genomic_DNA"/>
</dbReference>
<keyword evidence="5" id="KW-1015">Disulfide bond</keyword>
<keyword evidence="4" id="KW-0372">Hormone</keyword>
<accession>A0A2G9S4A5</accession>
<name>A0A2G9S4A5_AQUCT</name>
<evidence type="ECO:0000256" key="3">
    <source>
        <dbReference type="ARBA" id="ARBA00022525"/>
    </source>
</evidence>
<evidence type="ECO:0000313" key="7">
    <source>
        <dbReference type="Proteomes" id="UP000228934"/>
    </source>
</evidence>
<comment type="similarity">
    <text evidence="2">Belongs to the urotensin-2 family.</text>
</comment>
<evidence type="ECO:0000256" key="2">
    <source>
        <dbReference type="ARBA" id="ARBA00006719"/>
    </source>
</evidence>
<sequence>MSGDYLKVSPTREKHIQIPGPRHSSINLRSKMMDKATSVHLCLGTLTFLFMISAHSTQGKPYILQDNELFPEKEDINHQDMLLTLLLNKHLPLRRPSHFEMELESKLEQLEQLEKLKEQLLEDKSGDMSYTMDRLSPSHHTKRACFWKYCV</sequence>
<evidence type="ECO:0008006" key="8">
    <source>
        <dbReference type="Google" id="ProtNLM"/>
    </source>
</evidence>
<dbReference type="GO" id="GO:0001664">
    <property type="term" value="F:G protein-coupled receptor binding"/>
    <property type="evidence" value="ECO:0007669"/>
    <property type="project" value="TreeGrafter"/>
</dbReference>
<dbReference type="AlphaFoldDB" id="A0A2G9S4A5"/>
<protein>
    <recommendedName>
        <fullName evidence="8">Urotensin-2B</fullName>
    </recommendedName>
</protein>
<dbReference type="GO" id="GO:0008217">
    <property type="term" value="P:regulation of blood pressure"/>
    <property type="evidence" value="ECO:0007669"/>
    <property type="project" value="InterPro"/>
</dbReference>
<reference evidence="7" key="1">
    <citation type="journal article" date="2017" name="Nat. Commun.">
        <title>The North American bullfrog draft genome provides insight into hormonal regulation of long noncoding RNA.</title>
        <authorList>
            <person name="Hammond S.A."/>
            <person name="Warren R.L."/>
            <person name="Vandervalk B.P."/>
            <person name="Kucuk E."/>
            <person name="Khan H."/>
            <person name="Gibb E.A."/>
            <person name="Pandoh P."/>
            <person name="Kirk H."/>
            <person name="Zhao Y."/>
            <person name="Jones M."/>
            <person name="Mungall A.J."/>
            <person name="Coope R."/>
            <person name="Pleasance S."/>
            <person name="Moore R.A."/>
            <person name="Holt R.A."/>
            <person name="Round J.M."/>
            <person name="Ohora S."/>
            <person name="Walle B.V."/>
            <person name="Veldhoen N."/>
            <person name="Helbing C.C."/>
            <person name="Birol I."/>
        </authorList>
    </citation>
    <scope>NUCLEOTIDE SEQUENCE [LARGE SCALE GENOMIC DNA]</scope>
</reference>
<keyword evidence="7" id="KW-1185">Reference proteome</keyword>
<dbReference type="GO" id="GO:0005576">
    <property type="term" value="C:extracellular region"/>
    <property type="evidence" value="ECO:0007669"/>
    <property type="project" value="UniProtKB-SubCell"/>
</dbReference>
<dbReference type="PANTHER" id="PTHR36876">
    <property type="entry name" value="UROTENSIN-2B"/>
    <property type="match status" value="1"/>
</dbReference>
<gene>
    <name evidence="6" type="ORF">AB205_0153540</name>
</gene>
<proteinExistence type="inferred from homology"/>
<dbReference type="InterPro" id="IPR001483">
    <property type="entry name" value="Urotensin_II"/>
</dbReference>
<organism evidence="6 7">
    <name type="scientific">Aquarana catesbeiana</name>
    <name type="common">American bullfrog</name>
    <name type="synonym">Rana catesbeiana</name>
    <dbReference type="NCBI Taxonomy" id="8400"/>
    <lineage>
        <taxon>Eukaryota</taxon>
        <taxon>Metazoa</taxon>
        <taxon>Chordata</taxon>
        <taxon>Craniata</taxon>
        <taxon>Vertebrata</taxon>
        <taxon>Euteleostomi</taxon>
        <taxon>Amphibia</taxon>
        <taxon>Batrachia</taxon>
        <taxon>Anura</taxon>
        <taxon>Neobatrachia</taxon>
        <taxon>Ranoidea</taxon>
        <taxon>Ranidae</taxon>
        <taxon>Aquarana</taxon>
    </lineage>
</organism>
<keyword evidence="3" id="KW-0964">Secreted</keyword>
<evidence type="ECO:0000256" key="1">
    <source>
        <dbReference type="ARBA" id="ARBA00004613"/>
    </source>
</evidence>
<dbReference type="GO" id="GO:0097746">
    <property type="term" value="P:blood vessel diameter maintenance"/>
    <property type="evidence" value="ECO:0007669"/>
    <property type="project" value="InterPro"/>
</dbReference>
<comment type="subcellular location">
    <subcellularLocation>
        <location evidence="1">Secreted</location>
    </subcellularLocation>
</comment>